<dbReference type="InterPro" id="IPR013154">
    <property type="entry name" value="ADH-like_N"/>
</dbReference>
<dbReference type="Gene3D" id="3.90.180.10">
    <property type="entry name" value="Medium-chain alcohol dehydrogenases, catalytic domain"/>
    <property type="match status" value="1"/>
</dbReference>
<dbReference type="PANTHER" id="PTHR44013">
    <property type="entry name" value="ZINC-TYPE ALCOHOL DEHYDROGENASE-LIKE PROTEIN C16A3.02C"/>
    <property type="match status" value="1"/>
</dbReference>
<dbReference type="InterPro" id="IPR002364">
    <property type="entry name" value="Quin_OxRdtase/zeta-crystal_CS"/>
</dbReference>
<evidence type="ECO:0000259" key="1">
    <source>
        <dbReference type="SMART" id="SM00829"/>
    </source>
</evidence>
<organism evidence="2 3">
    <name type="scientific">Nocardioides cavernae</name>
    <dbReference type="NCBI Taxonomy" id="1921566"/>
    <lineage>
        <taxon>Bacteria</taxon>
        <taxon>Bacillati</taxon>
        <taxon>Actinomycetota</taxon>
        <taxon>Actinomycetes</taxon>
        <taxon>Propionibacteriales</taxon>
        <taxon>Nocardioidaceae</taxon>
        <taxon>Nocardioides</taxon>
    </lineage>
</organism>
<dbReference type="InterPro" id="IPR036291">
    <property type="entry name" value="NAD(P)-bd_dom_sf"/>
</dbReference>
<accession>A0ABR8NFM7</accession>
<dbReference type="SMART" id="SM00829">
    <property type="entry name" value="PKS_ER"/>
    <property type="match status" value="1"/>
</dbReference>
<dbReference type="Pfam" id="PF13602">
    <property type="entry name" value="ADH_zinc_N_2"/>
    <property type="match status" value="1"/>
</dbReference>
<keyword evidence="3" id="KW-1185">Reference proteome</keyword>
<dbReference type="PANTHER" id="PTHR44013:SF1">
    <property type="entry name" value="ZINC-TYPE ALCOHOL DEHYDROGENASE-LIKE PROTEIN C16A3.02C"/>
    <property type="match status" value="1"/>
</dbReference>
<name>A0ABR8NFM7_9ACTN</name>
<dbReference type="CDD" id="cd08267">
    <property type="entry name" value="MDR1"/>
    <property type="match status" value="1"/>
</dbReference>
<feature type="domain" description="Enoyl reductase (ER)" evidence="1">
    <location>
        <begin position="10"/>
        <end position="319"/>
    </location>
</feature>
<protein>
    <submittedName>
        <fullName evidence="2">NAD(P)-dependent alcohol dehydrogenase</fullName>
    </submittedName>
</protein>
<reference evidence="2 3" key="1">
    <citation type="submission" date="2020-09" db="EMBL/GenBank/DDBJ databases">
        <title>novel species in genus Nocardioides.</title>
        <authorList>
            <person name="Zhang G."/>
        </authorList>
    </citation>
    <scope>NUCLEOTIDE SEQUENCE [LARGE SCALE GENOMIC DNA]</scope>
    <source>
        <strain evidence="2 3">KCTC 39551</strain>
    </source>
</reference>
<dbReference type="SUPFAM" id="SSF51735">
    <property type="entry name" value="NAD(P)-binding Rossmann-fold domains"/>
    <property type="match status" value="1"/>
</dbReference>
<dbReference type="Pfam" id="PF08240">
    <property type="entry name" value="ADH_N"/>
    <property type="match status" value="1"/>
</dbReference>
<gene>
    <name evidence="2" type="ORF">IEZ26_17345</name>
</gene>
<dbReference type="InterPro" id="IPR020843">
    <property type="entry name" value="ER"/>
</dbReference>
<sequence>MRAITQYRYGTSDVLRAAHVPRPVVGDGQVLVRVRAAGLDRGTEHLLTGKPYAVRLAVGLRRPRNPVPGRDVAGVVAEVGTGVGGFAPGDEVYGVAPGSFAEYAVTTPDKLSRKPADLSFAQAAVVPISAGTALQALTDTGRLQAGQSVLVTGASGGVGSYAVQIARALGADVTGVCSAAKADYVRAIGAHRVLSYDRDDWTDGTRRWDLVIDIAGNPTVRQLRRALTPRGTAVFVGGENAGAILGMARQIRGALLSPFIGQRLVPLLAREHADHYKRLASLIEAGQVDPALDRTYPLEQAADAMRQLEHGAIRGKVAIVV</sequence>
<dbReference type="InterPro" id="IPR052733">
    <property type="entry name" value="Chloroplast_QOR"/>
</dbReference>
<proteinExistence type="predicted"/>
<dbReference type="EMBL" id="JACXYZ010000003">
    <property type="protein sequence ID" value="MBD3926392.1"/>
    <property type="molecule type" value="Genomic_DNA"/>
</dbReference>
<dbReference type="SUPFAM" id="SSF50129">
    <property type="entry name" value="GroES-like"/>
    <property type="match status" value="1"/>
</dbReference>
<comment type="caution">
    <text evidence="2">The sequence shown here is derived from an EMBL/GenBank/DDBJ whole genome shotgun (WGS) entry which is preliminary data.</text>
</comment>
<dbReference type="Gene3D" id="3.40.50.720">
    <property type="entry name" value="NAD(P)-binding Rossmann-like Domain"/>
    <property type="match status" value="1"/>
</dbReference>
<dbReference type="Proteomes" id="UP000618818">
    <property type="component" value="Unassembled WGS sequence"/>
</dbReference>
<evidence type="ECO:0000313" key="2">
    <source>
        <dbReference type="EMBL" id="MBD3926392.1"/>
    </source>
</evidence>
<evidence type="ECO:0000313" key="3">
    <source>
        <dbReference type="Proteomes" id="UP000618818"/>
    </source>
</evidence>
<dbReference type="PROSITE" id="PS01162">
    <property type="entry name" value="QOR_ZETA_CRYSTAL"/>
    <property type="match status" value="1"/>
</dbReference>
<dbReference type="InterPro" id="IPR011032">
    <property type="entry name" value="GroES-like_sf"/>
</dbReference>